<sequence length="42" mass="4936">MLRAFYEEDKAKLKLCLKVSHQIFSLTTDTWTLHGFKITYAS</sequence>
<protein>
    <submittedName>
        <fullName evidence="1">Uncharacterized protein</fullName>
    </submittedName>
</protein>
<reference evidence="1" key="2">
    <citation type="journal article" date="2015" name="Data Brief">
        <title>Shoot transcriptome of the giant reed, Arundo donax.</title>
        <authorList>
            <person name="Barrero R.A."/>
            <person name="Guerrero F.D."/>
            <person name="Moolhuijzen P."/>
            <person name="Goolsby J.A."/>
            <person name="Tidwell J."/>
            <person name="Bellgard S.E."/>
            <person name="Bellgard M.I."/>
        </authorList>
    </citation>
    <scope>NUCLEOTIDE SEQUENCE</scope>
    <source>
        <tissue evidence="1">Shoot tissue taken approximately 20 cm above the soil surface</tissue>
    </source>
</reference>
<accession>A0A0A9AMG6</accession>
<dbReference type="EMBL" id="GBRH01249613">
    <property type="protein sequence ID" value="JAD48282.1"/>
    <property type="molecule type" value="Transcribed_RNA"/>
</dbReference>
<name>A0A0A9AMG6_ARUDO</name>
<organism evidence="1">
    <name type="scientific">Arundo donax</name>
    <name type="common">Giant reed</name>
    <name type="synonym">Donax arundinaceus</name>
    <dbReference type="NCBI Taxonomy" id="35708"/>
    <lineage>
        <taxon>Eukaryota</taxon>
        <taxon>Viridiplantae</taxon>
        <taxon>Streptophyta</taxon>
        <taxon>Embryophyta</taxon>
        <taxon>Tracheophyta</taxon>
        <taxon>Spermatophyta</taxon>
        <taxon>Magnoliopsida</taxon>
        <taxon>Liliopsida</taxon>
        <taxon>Poales</taxon>
        <taxon>Poaceae</taxon>
        <taxon>PACMAD clade</taxon>
        <taxon>Arundinoideae</taxon>
        <taxon>Arundineae</taxon>
        <taxon>Arundo</taxon>
    </lineage>
</organism>
<dbReference type="AlphaFoldDB" id="A0A0A9AMG6"/>
<evidence type="ECO:0000313" key="1">
    <source>
        <dbReference type="EMBL" id="JAD48282.1"/>
    </source>
</evidence>
<proteinExistence type="predicted"/>
<reference evidence="1" key="1">
    <citation type="submission" date="2014-09" db="EMBL/GenBank/DDBJ databases">
        <authorList>
            <person name="Magalhaes I.L.F."/>
            <person name="Oliveira U."/>
            <person name="Santos F.R."/>
            <person name="Vidigal T.H.D.A."/>
            <person name="Brescovit A.D."/>
            <person name="Santos A.J."/>
        </authorList>
    </citation>
    <scope>NUCLEOTIDE SEQUENCE</scope>
    <source>
        <tissue evidence="1">Shoot tissue taken approximately 20 cm above the soil surface</tissue>
    </source>
</reference>